<keyword evidence="1" id="KW-0732">Signal</keyword>
<keyword evidence="3" id="KW-1185">Reference proteome</keyword>
<comment type="caution">
    <text evidence="2">The sequence shown here is derived from an EMBL/GenBank/DDBJ whole genome shotgun (WGS) entry which is preliminary data.</text>
</comment>
<sequence>MKLIKVLTGLVSSLFLSTYAIAGYIPVGVQTDVQATTFDTWGWTACYQKVENTADYTTISQISSRCNGGYTLMGLYDIANQSYAILAAGESNVVFNQTPGVFGSYLVDGFNISNGVNWYLYDNPTSVYGGWGFFSPDSTVRPIHCDYQDQGNVNKYSMCLHMRDIDGAGDGDSSDDYYNDVYTYFNAGQMTSAGTNFEIRLFTQDITTNDVPEPFSIALVLFGLLGLRFTTKSK</sequence>
<feature type="chain" id="PRO_5045732246" description="PEP-CTERM protein-sorting domain-containing protein" evidence="1">
    <location>
        <begin position="23"/>
        <end position="234"/>
    </location>
</feature>
<proteinExistence type="predicted"/>
<gene>
    <name evidence="2" type="ORF">ACFP85_15070</name>
</gene>
<evidence type="ECO:0008006" key="4">
    <source>
        <dbReference type="Google" id="ProtNLM"/>
    </source>
</evidence>
<dbReference type="Proteomes" id="UP001596364">
    <property type="component" value="Unassembled WGS sequence"/>
</dbReference>
<dbReference type="RefSeq" id="WP_131257765.1">
    <property type="nucleotide sequence ID" value="NZ_JBHSUS010000001.1"/>
</dbReference>
<accession>A0ABW1XNI2</accession>
<dbReference type="EMBL" id="JBHSUS010000001">
    <property type="protein sequence ID" value="MFC6441473.1"/>
    <property type="molecule type" value="Genomic_DNA"/>
</dbReference>
<reference evidence="3" key="1">
    <citation type="journal article" date="2019" name="Int. J. Syst. Evol. Microbiol.">
        <title>The Global Catalogue of Microorganisms (GCM) 10K type strain sequencing project: providing services to taxonomists for standard genome sequencing and annotation.</title>
        <authorList>
            <consortium name="The Broad Institute Genomics Platform"/>
            <consortium name="The Broad Institute Genome Sequencing Center for Infectious Disease"/>
            <person name="Wu L."/>
            <person name="Ma J."/>
        </authorList>
    </citation>
    <scope>NUCLEOTIDE SEQUENCE [LARGE SCALE GENOMIC DNA]</scope>
    <source>
        <strain evidence="3">CGMCC 1.16031</strain>
    </source>
</reference>
<protein>
    <recommendedName>
        <fullName evidence="4">PEP-CTERM protein-sorting domain-containing protein</fullName>
    </recommendedName>
</protein>
<feature type="signal peptide" evidence="1">
    <location>
        <begin position="1"/>
        <end position="22"/>
    </location>
</feature>
<name>A0ABW1XNI2_9ALTE</name>
<evidence type="ECO:0000313" key="2">
    <source>
        <dbReference type="EMBL" id="MFC6441473.1"/>
    </source>
</evidence>
<organism evidence="2 3">
    <name type="scientific">Pseudobowmanella zhangzhouensis</name>
    <dbReference type="NCBI Taxonomy" id="1537679"/>
    <lineage>
        <taxon>Bacteria</taxon>
        <taxon>Pseudomonadati</taxon>
        <taxon>Pseudomonadota</taxon>
        <taxon>Gammaproteobacteria</taxon>
        <taxon>Alteromonadales</taxon>
        <taxon>Alteromonadaceae</taxon>
    </lineage>
</organism>
<evidence type="ECO:0000256" key="1">
    <source>
        <dbReference type="SAM" id="SignalP"/>
    </source>
</evidence>
<evidence type="ECO:0000313" key="3">
    <source>
        <dbReference type="Proteomes" id="UP001596364"/>
    </source>
</evidence>